<dbReference type="Gene3D" id="3.90.550.10">
    <property type="entry name" value="Spore Coat Polysaccharide Biosynthesis Protein SpsA, Chain A"/>
    <property type="match status" value="1"/>
</dbReference>
<dbReference type="EMBL" id="AGNK02001629">
    <property type="status" value="NOT_ANNOTATED_CDS"/>
    <property type="molecule type" value="Genomic_DNA"/>
</dbReference>
<organism evidence="5">
    <name type="scientific">Setaria italica</name>
    <name type="common">Foxtail millet</name>
    <name type="synonym">Panicum italicum</name>
    <dbReference type="NCBI Taxonomy" id="4555"/>
    <lineage>
        <taxon>Eukaryota</taxon>
        <taxon>Viridiplantae</taxon>
        <taxon>Streptophyta</taxon>
        <taxon>Embryophyta</taxon>
        <taxon>Tracheophyta</taxon>
        <taxon>Spermatophyta</taxon>
        <taxon>Magnoliopsida</taxon>
        <taxon>Liliopsida</taxon>
        <taxon>Poales</taxon>
        <taxon>Poaceae</taxon>
        <taxon>PACMAD clade</taxon>
        <taxon>Panicoideae</taxon>
        <taxon>Panicodae</taxon>
        <taxon>Paniceae</taxon>
        <taxon>Cenchrinae</taxon>
        <taxon>Setaria</taxon>
    </lineage>
</organism>
<dbReference type="Proteomes" id="UP000004995">
    <property type="component" value="Unassembled WGS sequence"/>
</dbReference>
<protein>
    <recommendedName>
        <fullName evidence="4">Hexosyltransferase</fullName>
        <ecNumber evidence="4">2.4.1.-</ecNumber>
    </recommendedName>
</protein>
<accession>K3Z4J8</accession>
<evidence type="ECO:0000313" key="7">
    <source>
        <dbReference type="Proteomes" id="UP000004995"/>
    </source>
</evidence>
<dbReference type="InterPro" id="IPR002495">
    <property type="entry name" value="Glyco_trans_8"/>
</dbReference>
<evidence type="ECO:0000313" key="5">
    <source>
        <dbReference type="EMBL" id="RCV17198.1"/>
    </source>
</evidence>
<dbReference type="KEGG" id="sita:101762269"/>
<dbReference type="RefSeq" id="XP_004961714.1">
    <property type="nucleotide sequence ID" value="XM_004961657.3"/>
</dbReference>
<dbReference type="SUPFAM" id="SSF53448">
    <property type="entry name" value="Nucleotide-diphospho-sugar transferases"/>
    <property type="match status" value="1"/>
</dbReference>
<keyword evidence="7" id="KW-1185">Reference proteome</keyword>
<keyword evidence="3 4" id="KW-0808">Transferase</keyword>
<keyword evidence="4" id="KW-1133">Transmembrane helix</keyword>
<dbReference type="PANTHER" id="PTHR32116:SF68">
    <property type="entry name" value="HEXOSYLTRANSFERASE"/>
    <property type="match status" value="1"/>
</dbReference>
<dbReference type="InterPro" id="IPR029044">
    <property type="entry name" value="Nucleotide-diphossugar_trans"/>
</dbReference>
<dbReference type="GO" id="GO:0000139">
    <property type="term" value="C:Golgi membrane"/>
    <property type="evidence" value="ECO:0007669"/>
    <property type="project" value="UniProtKB-SubCell"/>
</dbReference>
<dbReference type="EMBL" id="CM003530">
    <property type="protein sequence ID" value="RCV17198.1"/>
    <property type="molecule type" value="Genomic_DNA"/>
</dbReference>
<keyword evidence="4" id="KW-0333">Golgi apparatus</keyword>
<evidence type="ECO:0000313" key="6">
    <source>
        <dbReference type="EnsemblPlants" id="KQL14972"/>
    </source>
</evidence>
<evidence type="ECO:0000256" key="1">
    <source>
        <dbReference type="ARBA" id="ARBA00004877"/>
    </source>
</evidence>
<sequence length="627" mass="70324">MKGPGPAAAPAAPAGKKRWRCVAAAGAAVALAFFSVVVPLAVLLGLHARFPSMYLVDESVVSVYDGSEGGSWEPIPSKGNDSLQVNNTVKELVPPPSKERTETNGSQSDTVIGNISIRPAPPIRQATVLENSSLPYVTDTDLGSFEQGLPGDENGKSCQLQFGSYCLWSVEHKEVMKDFIVKRLKDQLFVARAYYPSIVKLDGMEKLSLEMKQNIQEHGHMLSEAISDADLPEFHGVNMAKMDQTIAAAKSCALECTNVEKKLTQLLDMTEDEALFHARQSTYLYRLGVQTLPKSLHCLSMRLTVDYFNASADMEHSDAKKFENPAFQHYIIFSTNLLASSMTINSSVTNSEESANMVFHLMTDAQNFYAFKNWFIRNSYKGATIRVLNFEDFQVKNSGNGTVEELSPSEEFRITSNGNALTLNTLTRTEYISMFGHSLFLLPELFSNLKRVIVLEDDTIVQKDLSLLWNLDLKGKVIGAVQFCRVKFRQLRAYLPDLPYDSGSCIWMSGVSIIDLDEWREHDVTGIHRRILQKLRHDTEATWRSAALPAGLLAFQDLIHPIEGQWVQFGLGHDYGLTHGAIKKAAILHYNGNMKPWLELGIRRYRKYWKRYLPRDDVFMMGCNVNP</sequence>
<dbReference type="GO" id="GO:0045489">
    <property type="term" value="P:pectin biosynthetic process"/>
    <property type="evidence" value="ECO:0007669"/>
    <property type="project" value="UniProtKB-UniPathway"/>
</dbReference>
<dbReference type="eggNOG" id="ENOG502QVSX">
    <property type="taxonomic scope" value="Eukaryota"/>
</dbReference>
<dbReference type="Gramene" id="KQL14972">
    <property type="protein sequence ID" value="KQL14972"/>
    <property type="gene ID" value="SETIT_021466mg"/>
</dbReference>
<keyword evidence="4" id="KW-0812">Transmembrane</keyword>
<comment type="pathway">
    <text evidence="1 4">Glycan metabolism; pectin biosynthesis.</text>
</comment>
<keyword evidence="3 4" id="KW-0328">Glycosyltransferase</keyword>
<name>K3Z4J8_SETIT</name>
<dbReference type="EnsemblPlants" id="KQL14972">
    <property type="protein sequence ID" value="KQL14972"/>
    <property type="gene ID" value="SETIT_021466mg"/>
</dbReference>
<reference evidence="6" key="3">
    <citation type="submission" date="2018-08" db="UniProtKB">
        <authorList>
            <consortium name="EnsemblPlants"/>
        </authorList>
    </citation>
    <scope>IDENTIFICATION</scope>
    <source>
        <strain evidence="6">Yugu1</strain>
    </source>
</reference>
<comment type="similarity">
    <text evidence="2 4">Belongs to the glycosyltransferase 8 family.</text>
</comment>
<gene>
    <name evidence="6" type="primary">LOC101762269</name>
    <name evidence="5" type="ORF">SETIT_3G200400v2</name>
</gene>
<evidence type="ECO:0000256" key="3">
    <source>
        <dbReference type="ARBA" id="ARBA00022676"/>
    </source>
</evidence>
<reference evidence="5 7" key="1">
    <citation type="journal article" date="2012" name="Nat. Biotechnol.">
        <title>Reference genome sequence of the model plant Setaria.</title>
        <authorList>
            <person name="Bennetzen J.L."/>
            <person name="Schmutz J."/>
            <person name="Wang H."/>
            <person name="Percifield R."/>
            <person name="Hawkins J."/>
            <person name="Pontaroli A.C."/>
            <person name="Estep M."/>
            <person name="Feng L."/>
            <person name="Vaughn J.N."/>
            <person name="Grimwood J."/>
            <person name="Jenkins J."/>
            <person name="Barry K."/>
            <person name="Lindquist E."/>
            <person name="Hellsten U."/>
            <person name="Deshpande S."/>
            <person name="Wang X."/>
            <person name="Wu X."/>
            <person name="Mitros T."/>
            <person name="Triplett J."/>
            <person name="Yang X."/>
            <person name="Ye C.Y."/>
            <person name="Mauro-Herrera M."/>
            <person name="Wang L."/>
            <person name="Li P."/>
            <person name="Sharma M."/>
            <person name="Sharma R."/>
            <person name="Ronald P.C."/>
            <person name="Panaud O."/>
            <person name="Kellogg E.A."/>
            <person name="Brutnell T.P."/>
            <person name="Doust A.N."/>
            <person name="Tuskan G.A."/>
            <person name="Rokhsar D."/>
            <person name="Devos K.M."/>
        </authorList>
    </citation>
    <scope>NUCLEOTIDE SEQUENCE [LARGE SCALE GENOMIC DNA]</scope>
    <source>
        <strain evidence="7">cv. Yugu1</strain>
        <strain evidence="5">Yugu1</strain>
    </source>
</reference>
<dbReference type="STRING" id="4555.K3Z4J8"/>
<reference evidence="5" key="2">
    <citation type="submission" date="2015-07" db="EMBL/GenBank/DDBJ databases">
        <authorList>
            <person name="Noorani M."/>
        </authorList>
    </citation>
    <scope>NUCLEOTIDE SEQUENCE</scope>
    <source>
        <strain evidence="5">Yugu1</strain>
    </source>
</reference>
<dbReference type="GO" id="GO:0071555">
    <property type="term" value="P:cell wall organization"/>
    <property type="evidence" value="ECO:0007669"/>
    <property type="project" value="UniProtKB-KW"/>
</dbReference>
<dbReference type="Pfam" id="PF01501">
    <property type="entry name" value="Glyco_transf_8"/>
    <property type="match status" value="1"/>
</dbReference>
<dbReference type="GO" id="GO:0047262">
    <property type="term" value="F:polygalacturonate 4-alpha-galacturonosyltransferase activity"/>
    <property type="evidence" value="ECO:0007669"/>
    <property type="project" value="InterPro"/>
</dbReference>
<dbReference type="CDD" id="cd06429">
    <property type="entry name" value="GT8_like_1"/>
    <property type="match status" value="1"/>
</dbReference>
<dbReference type="EC" id="2.4.1.-" evidence="4"/>
<dbReference type="PANTHER" id="PTHR32116">
    <property type="entry name" value="GALACTURONOSYLTRANSFERASE 4-RELATED"/>
    <property type="match status" value="1"/>
</dbReference>
<comment type="subcellular location">
    <subcellularLocation>
        <location evidence="4">Golgi apparatus membrane</location>
        <topology evidence="4">Single-pass type II membrane protein</topology>
    </subcellularLocation>
</comment>
<dbReference type="OrthoDB" id="411524at2759"/>
<keyword evidence="4" id="KW-0472">Membrane</keyword>
<dbReference type="InterPro" id="IPR029993">
    <property type="entry name" value="GAUT"/>
</dbReference>
<evidence type="ECO:0000256" key="2">
    <source>
        <dbReference type="ARBA" id="ARBA00006351"/>
    </source>
</evidence>
<dbReference type="GeneID" id="101762269"/>
<dbReference type="Pfam" id="PF25557">
    <property type="entry name" value="GAUT_1"/>
    <property type="match status" value="1"/>
</dbReference>
<evidence type="ECO:0000256" key="4">
    <source>
        <dbReference type="RuleBase" id="RU362027"/>
    </source>
</evidence>
<dbReference type="UniPathway" id="UPA00845"/>
<dbReference type="HOGENOM" id="CLU_010770_4_0_1"/>
<dbReference type="AlphaFoldDB" id="K3Z4J8"/>
<dbReference type="OMA" id="CIWMSGV"/>
<proteinExistence type="inferred from homology"/>
<keyword evidence="4" id="KW-0961">Cell wall biogenesis/degradation</keyword>
<feature type="transmembrane region" description="Helical" evidence="4">
    <location>
        <begin position="21"/>
        <end position="46"/>
    </location>
</feature>